<evidence type="ECO:0000313" key="4">
    <source>
        <dbReference type="EMBL" id="SDW62307.1"/>
    </source>
</evidence>
<evidence type="ECO:0000256" key="2">
    <source>
        <dbReference type="ARBA" id="ARBA00022801"/>
    </source>
</evidence>
<dbReference type="GO" id="GO:0016020">
    <property type="term" value="C:membrane"/>
    <property type="evidence" value="ECO:0007669"/>
    <property type="project" value="TreeGrafter"/>
</dbReference>
<dbReference type="Gene3D" id="3.40.50.1820">
    <property type="entry name" value="alpha/beta hydrolase"/>
    <property type="match status" value="1"/>
</dbReference>
<dbReference type="Pfam" id="PF00561">
    <property type="entry name" value="Abhydrolase_1"/>
    <property type="match status" value="1"/>
</dbReference>
<dbReference type="PANTHER" id="PTHR43798:SF14">
    <property type="entry name" value="SERINE HYDROLASE-LIKE PROTEIN DDB_G0286239"/>
    <property type="match status" value="1"/>
</dbReference>
<proteinExistence type="inferred from homology"/>
<dbReference type="SUPFAM" id="SSF53474">
    <property type="entry name" value="alpha/beta-Hydrolases"/>
    <property type="match status" value="1"/>
</dbReference>
<reference evidence="4 5" key="1">
    <citation type="submission" date="2016-10" db="EMBL/GenBank/DDBJ databases">
        <authorList>
            <person name="de Groot N.N."/>
        </authorList>
    </citation>
    <scope>NUCLEOTIDE SEQUENCE [LARGE SCALE GENOMIC DNA]</scope>
    <source>
        <strain evidence="4 5">CGMCC 1.7059</strain>
    </source>
</reference>
<name>A0A1H2V1Y0_9GAMM</name>
<dbReference type="InterPro" id="IPR000073">
    <property type="entry name" value="AB_hydrolase_1"/>
</dbReference>
<keyword evidence="5" id="KW-1185">Reference proteome</keyword>
<feature type="domain" description="AB hydrolase-1" evidence="3">
    <location>
        <begin position="36"/>
        <end position="143"/>
    </location>
</feature>
<accession>A0A1H2V1Y0</accession>
<dbReference type="EMBL" id="FNNE01000003">
    <property type="protein sequence ID" value="SDW62307.1"/>
    <property type="molecule type" value="Genomic_DNA"/>
</dbReference>
<keyword evidence="2" id="KW-0378">Hydrolase</keyword>
<sequence length="294" mass="31716">MQTQGGAHREIRWPLRHMVLAGAHWPSSDSATAGAPVVMIHGWLDNCLTFSRLAPMLTQLGDVYAIDMAGHGHSDHRPPGQSYLLVDYVADLAELLDTHFDGPVRLVGHSLGGIVAMIYTAAFPEKVECLTAIDSFGPVSRPASQVIPQLRSALLKRQDGSGLGPLYASIEDAARARAGGLSPLSNEAAHLLVPRNLRQEEDGYRWRSDPRLRHPSMIMLDEEQVMAVVASLTTRMLLLVAEGGILAKSDRLKARTGAVKALQVLTVPGSHHCHLDGEVTPVADSIRDFIQGGA</sequence>
<dbReference type="PANTHER" id="PTHR43798">
    <property type="entry name" value="MONOACYLGLYCEROL LIPASE"/>
    <property type="match status" value="1"/>
</dbReference>
<dbReference type="AlphaFoldDB" id="A0A1H2V1Y0"/>
<dbReference type="InterPro" id="IPR029058">
    <property type="entry name" value="AB_hydrolase_fold"/>
</dbReference>
<evidence type="ECO:0000313" key="5">
    <source>
        <dbReference type="Proteomes" id="UP000199675"/>
    </source>
</evidence>
<organism evidence="4 5">
    <name type="scientific">Marinobacter mobilis</name>
    <dbReference type="NCBI Taxonomy" id="488533"/>
    <lineage>
        <taxon>Bacteria</taxon>
        <taxon>Pseudomonadati</taxon>
        <taxon>Pseudomonadota</taxon>
        <taxon>Gammaproteobacteria</taxon>
        <taxon>Pseudomonadales</taxon>
        <taxon>Marinobacteraceae</taxon>
        <taxon>Marinobacter</taxon>
    </lineage>
</organism>
<evidence type="ECO:0000256" key="1">
    <source>
        <dbReference type="ARBA" id="ARBA00008645"/>
    </source>
</evidence>
<dbReference type="GO" id="GO:0016787">
    <property type="term" value="F:hydrolase activity"/>
    <property type="evidence" value="ECO:0007669"/>
    <property type="project" value="UniProtKB-KW"/>
</dbReference>
<dbReference type="InterPro" id="IPR050266">
    <property type="entry name" value="AB_hydrolase_sf"/>
</dbReference>
<dbReference type="Proteomes" id="UP000199675">
    <property type="component" value="Unassembled WGS sequence"/>
</dbReference>
<dbReference type="PRINTS" id="PR00111">
    <property type="entry name" value="ABHYDROLASE"/>
</dbReference>
<gene>
    <name evidence="4" type="ORF">SAMN04487960_103303</name>
</gene>
<comment type="similarity">
    <text evidence="1">Belongs to the AB hydrolase superfamily.</text>
</comment>
<protein>
    <submittedName>
        <fullName evidence="4">Pimeloyl-ACP methyl ester carboxylesterase</fullName>
    </submittedName>
</protein>
<evidence type="ECO:0000259" key="3">
    <source>
        <dbReference type="Pfam" id="PF00561"/>
    </source>
</evidence>
<dbReference type="STRING" id="488533.SAMN04487960_103303"/>